<feature type="compositionally biased region" description="Acidic residues" evidence="1">
    <location>
        <begin position="30"/>
        <end position="44"/>
    </location>
</feature>
<feature type="region of interest" description="Disordered" evidence="1">
    <location>
        <begin position="30"/>
        <end position="59"/>
    </location>
</feature>
<dbReference type="EMBL" id="CAJVPI010002361">
    <property type="protein sequence ID" value="CAG8641857.1"/>
    <property type="molecule type" value="Genomic_DNA"/>
</dbReference>
<reference evidence="2" key="1">
    <citation type="submission" date="2021-06" db="EMBL/GenBank/DDBJ databases">
        <authorList>
            <person name="Kallberg Y."/>
            <person name="Tangrot J."/>
            <person name="Rosling A."/>
        </authorList>
    </citation>
    <scope>NUCLEOTIDE SEQUENCE</scope>
    <source>
        <strain evidence="2">BR232B</strain>
    </source>
</reference>
<evidence type="ECO:0000313" key="3">
    <source>
        <dbReference type="Proteomes" id="UP000789739"/>
    </source>
</evidence>
<gene>
    <name evidence="2" type="ORF">PBRASI_LOCUS9819</name>
</gene>
<name>A0A9N9GXN4_9GLOM</name>
<evidence type="ECO:0000256" key="1">
    <source>
        <dbReference type="SAM" id="MobiDB-lite"/>
    </source>
</evidence>
<sequence>MDIDNEMDPINLSKSIMSSNEEMIEMVEYPDEPDEPNEPEEPEEQFPIAVKQFTSRRNY</sequence>
<protein>
    <submittedName>
        <fullName evidence="2">605_t:CDS:1</fullName>
    </submittedName>
</protein>
<proteinExistence type="predicted"/>
<accession>A0A9N9GXN4</accession>
<keyword evidence="3" id="KW-1185">Reference proteome</keyword>
<dbReference type="Proteomes" id="UP000789739">
    <property type="component" value="Unassembled WGS sequence"/>
</dbReference>
<organism evidence="2 3">
    <name type="scientific">Paraglomus brasilianum</name>
    <dbReference type="NCBI Taxonomy" id="144538"/>
    <lineage>
        <taxon>Eukaryota</taxon>
        <taxon>Fungi</taxon>
        <taxon>Fungi incertae sedis</taxon>
        <taxon>Mucoromycota</taxon>
        <taxon>Glomeromycotina</taxon>
        <taxon>Glomeromycetes</taxon>
        <taxon>Paraglomerales</taxon>
        <taxon>Paraglomeraceae</taxon>
        <taxon>Paraglomus</taxon>
    </lineage>
</organism>
<evidence type="ECO:0000313" key="2">
    <source>
        <dbReference type="EMBL" id="CAG8641857.1"/>
    </source>
</evidence>
<comment type="caution">
    <text evidence="2">The sequence shown here is derived from an EMBL/GenBank/DDBJ whole genome shotgun (WGS) entry which is preliminary data.</text>
</comment>
<dbReference type="AlphaFoldDB" id="A0A9N9GXN4"/>